<dbReference type="Proteomes" id="UP000076077">
    <property type="component" value="Chromosome"/>
</dbReference>
<evidence type="ECO:0000256" key="1">
    <source>
        <dbReference type="ARBA" id="ARBA00004442"/>
    </source>
</evidence>
<dbReference type="Gene3D" id="2.40.170.20">
    <property type="entry name" value="TonB-dependent receptor, beta-barrel domain"/>
    <property type="match status" value="1"/>
</dbReference>
<evidence type="ECO:0000256" key="2">
    <source>
        <dbReference type="ARBA" id="ARBA00023136"/>
    </source>
</evidence>
<feature type="domain" description="TonB-dependent receptor-like beta-barrel" evidence="6">
    <location>
        <begin position="442"/>
        <end position="975"/>
    </location>
</feature>
<keyword evidence="9" id="KW-1185">Reference proteome</keyword>
<evidence type="ECO:0000256" key="3">
    <source>
        <dbReference type="ARBA" id="ARBA00023237"/>
    </source>
</evidence>
<dbReference type="PANTHER" id="PTHR40980:SF3">
    <property type="entry name" value="TONB-DEPENDENT RECEPTOR-LIKE BETA-BARREL DOMAIN-CONTAINING PROTEIN"/>
    <property type="match status" value="1"/>
</dbReference>
<evidence type="ECO:0000256" key="5">
    <source>
        <dbReference type="SAM" id="SignalP"/>
    </source>
</evidence>
<dbReference type="GO" id="GO:0009279">
    <property type="term" value="C:cell outer membrane"/>
    <property type="evidence" value="ECO:0007669"/>
    <property type="project" value="UniProtKB-SubCell"/>
</dbReference>
<dbReference type="InterPro" id="IPR010104">
    <property type="entry name" value="TonB_rcpt_bac"/>
</dbReference>
<keyword evidence="8" id="KW-0675">Receptor</keyword>
<accession>A0A143HNY7</accession>
<dbReference type="InterPro" id="IPR000531">
    <property type="entry name" value="Beta-barrel_TonB"/>
</dbReference>
<keyword evidence="4" id="KW-0798">TonB box</keyword>
<comment type="subcellular location">
    <subcellularLocation>
        <location evidence="1 4">Cell outer membrane</location>
    </subcellularLocation>
</comment>
<dbReference type="InterPro" id="IPR036942">
    <property type="entry name" value="Beta-barrel_TonB_sf"/>
</dbReference>
<feature type="signal peptide" evidence="5">
    <location>
        <begin position="1"/>
        <end position="30"/>
    </location>
</feature>
<keyword evidence="3" id="KW-0998">Cell outer membrane</keyword>
<dbReference type="Gene3D" id="2.170.130.10">
    <property type="entry name" value="TonB-dependent receptor, plug domain"/>
    <property type="match status" value="1"/>
</dbReference>
<reference evidence="9" key="1">
    <citation type="submission" date="2016-03" db="EMBL/GenBank/DDBJ databases">
        <authorList>
            <person name="Lee Y.-S."/>
            <person name="Choi Y.-L."/>
        </authorList>
    </citation>
    <scope>NUCLEOTIDE SEQUENCE [LARGE SCALE GENOMIC DNA]</scope>
    <source>
        <strain evidence="9">DAU221</strain>
    </source>
</reference>
<proteinExistence type="inferred from homology"/>
<gene>
    <name evidence="8" type="ORF">A3224_13200</name>
</gene>
<dbReference type="STRING" id="252514.A3224_13200"/>
<keyword evidence="2 4" id="KW-0472">Membrane</keyword>
<dbReference type="InterPro" id="IPR037066">
    <property type="entry name" value="Plug_dom_sf"/>
</dbReference>
<dbReference type="SUPFAM" id="SSF56935">
    <property type="entry name" value="Porins"/>
    <property type="match status" value="1"/>
</dbReference>
<dbReference type="InterPro" id="IPR012910">
    <property type="entry name" value="Plug_dom"/>
</dbReference>
<keyword evidence="5" id="KW-0732">Signal</keyword>
<comment type="similarity">
    <text evidence="4">Belongs to the TonB-dependent receptor family.</text>
</comment>
<sequence>MRGDLMYKKKKLSEAIMVMAAVACSQPLVAQESPGVLEEVTVTGIRASLQRSMDIKRDASGVVDAISSEDIGKFPDTNLAESLQRITGVSINRVNGEGSEITVRGFTGSYNMVTLNGRTLPGGIAYGGGSGAGGTRGGGTRAFDFANLASESVSSVQVYKTSRSAITSGGIGATVNIDTAKPLDNPGMQMSIGGKVVNDTTNLVGDDFTPEVSGIFSWTDSSERFGVALSGSFQERDSGAANAAVNDWNIGTWGEDELYSFTGDAVIENAPDEGQLYARPNDLRYAWSDRHRERTNGQLTLQFRPMDSLTLTGDYTYAENYLQEHRSEQTFWFANGDSVDHVVFDDSAVATPVIYSEVLSGKDAGFEQQWREQTNTLESIGFNADWNVNETLSLRFDMHDSSMESLPSGPGNSGEIAMSIAAPILTSQVVNFGSDLPVADVTFDDSSRGNNNGVFDAGDFGTQVGRVWYAGQTTDITQVKLDGSLEFDDGRFDFGVESMAVDMRQQSSSRYMGLGDWGIANPGEIPEGLWDAFSLTGRYDDYNMSGALSTGFRGDPVALCNWSMSIYATAENDYQCAYDPAFTTNNRVEEDTTAVYFQVSMDGQLAGLPTNLLAGVRYETTDVKSSSLQQIPLYLLWQDNNDFMTVYADGDAELISADASYDHLLPSLDFSIDLRDDLKGRFSYSKTIARAGYSNLSPSVGSFGTVGSTYNGTTPTAVSSNPALLPLESDNLDLSLEWYYSDSSYVSAGFFEKRVDNFIGTAQVEENHFGMRDVTNGPRVEAAAQALMDRGFAVNDTSLFVMMAVMENPDAFPNGADDYTDDAQFAVDVATAYDLAPNDDDPLMIFRTSKPDNNKEAKIYGFEFAAQHFFGDTGFGLQANYTVVRGDVGFDVLSDPGVSQFALPGLSDTANLVAIYENYGFQARLAYNWRDSYLNEVNKGNSRNPIFVEAYSQVDLNVSYEVNENLDVFFEGLNLTEENVRYYGRSDGQLWYLEDLGARYQLGARYTF</sequence>
<feature type="chain" id="PRO_5007509687" evidence="5">
    <location>
        <begin position="31"/>
        <end position="1008"/>
    </location>
</feature>
<dbReference type="Pfam" id="PF07715">
    <property type="entry name" value="Plug"/>
    <property type="match status" value="1"/>
</dbReference>
<organism evidence="8 9">
    <name type="scientific">Microbulbifer thermotolerans</name>
    <dbReference type="NCBI Taxonomy" id="252514"/>
    <lineage>
        <taxon>Bacteria</taxon>
        <taxon>Pseudomonadati</taxon>
        <taxon>Pseudomonadota</taxon>
        <taxon>Gammaproteobacteria</taxon>
        <taxon>Cellvibrionales</taxon>
        <taxon>Microbulbiferaceae</taxon>
        <taxon>Microbulbifer</taxon>
    </lineage>
</organism>
<evidence type="ECO:0000259" key="7">
    <source>
        <dbReference type="Pfam" id="PF07715"/>
    </source>
</evidence>
<dbReference type="EMBL" id="CP014864">
    <property type="protein sequence ID" value="AMX03408.1"/>
    <property type="molecule type" value="Genomic_DNA"/>
</dbReference>
<evidence type="ECO:0000259" key="6">
    <source>
        <dbReference type="Pfam" id="PF00593"/>
    </source>
</evidence>
<dbReference type="NCBIfam" id="TIGR01782">
    <property type="entry name" value="TonB-Xanth-Caul"/>
    <property type="match status" value="1"/>
</dbReference>
<dbReference type="PANTHER" id="PTHR40980">
    <property type="entry name" value="PLUG DOMAIN-CONTAINING PROTEIN"/>
    <property type="match status" value="1"/>
</dbReference>
<evidence type="ECO:0000256" key="4">
    <source>
        <dbReference type="RuleBase" id="RU003357"/>
    </source>
</evidence>
<dbReference type="KEGG" id="mthd:A3224_13200"/>
<evidence type="ECO:0000313" key="9">
    <source>
        <dbReference type="Proteomes" id="UP000076077"/>
    </source>
</evidence>
<protein>
    <submittedName>
        <fullName evidence="8">TonB-dependent receptor</fullName>
    </submittedName>
</protein>
<dbReference type="Pfam" id="PF00593">
    <property type="entry name" value="TonB_dep_Rec_b-barrel"/>
    <property type="match status" value="1"/>
</dbReference>
<evidence type="ECO:0000313" key="8">
    <source>
        <dbReference type="EMBL" id="AMX03408.1"/>
    </source>
</evidence>
<dbReference type="AlphaFoldDB" id="A0A143HNY7"/>
<name>A0A143HNY7_MICTH</name>
<feature type="domain" description="TonB-dependent receptor plug" evidence="7">
    <location>
        <begin position="56"/>
        <end position="172"/>
    </location>
</feature>